<proteinExistence type="predicted"/>
<protein>
    <submittedName>
        <fullName evidence="1">Uncharacterized protein</fullName>
    </submittedName>
</protein>
<sequence>MSILESIPTSISLKGYPSSKDFPSYIINIFLLVRDSTSLFFPVGNPKSCLDIIKVVFPYIQPTITELLSKSYFKSAAKLDDRQPDKWNIALTAQILKNNFGSQILLSFPFLLHLPYTSVE</sequence>
<gene>
    <name evidence="1" type="ORF">CEXT_443641</name>
</gene>
<comment type="caution">
    <text evidence="1">The sequence shown here is derived from an EMBL/GenBank/DDBJ whole genome shotgun (WGS) entry which is preliminary data.</text>
</comment>
<dbReference type="Proteomes" id="UP001054945">
    <property type="component" value="Unassembled WGS sequence"/>
</dbReference>
<keyword evidence="2" id="KW-1185">Reference proteome</keyword>
<evidence type="ECO:0000313" key="1">
    <source>
        <dbReference type="EMBL" id="GIY96464.1"/>
    </source>
</evidence>
<evidence type="ECO:0000313" key="2">
    <source>
        <dbReference type="Proteomes" id="UP001054945"/>
    </source>
</evidence>
<dbReference type="EMBL" id="BPLR01000661">
    <property type="protein sequence ID" value="GIY96464.1"/>
    <property type="molecule type" value="Genomic_DNA"/>
</dbReference>
<reference evidence="1 2" key="1">
    <citation type="submission" date="2021-06" db="EMBL/GenBank/DDBJ databases">
        <title>Caerostris extrusa draft genome.</title>
        <authorList>
            <person name="Kono N."/>
            <person name="Arakawa K."/>
        </authorList>
    </citation>
    <scope>NUCLEOTIDE SEQUENCE [LARGE SCALE GENOMIC DNA]</scope>
</reference>
<name>A0AAV4XRE6_CAEEX</name>
<dbReference type="AlphaFoldDB" id="A0AAV4XRE6"/>
<organism evidence="1 2">
    <name type="scientific">Caerostris extrusa</name>
    <name type="common">Bark spider</name>
    <name type="synonym">Caerostris bankana</name>
    <dbReference type="NCBI Taxonomy" id="172846"/>
    <lineage>
        <taxon>Eukaryota</taxon>
        <taxon>Metazoa</taxon>
        <taxon>Ecdysozoa</taxon>
        <taxon>Arthropoda</taxon>
        <taxon>Chelicerata</taxon>
        <taxon>Arachnida</taxon>
        <taxon>Araneae</taxon>
        <taxon>Araneomorphae</taxon>
        <taxon>Entelegynae</taxon>
        <taxon>Araneoidea</taxon>
        <taxon>Araneidae</taxon>
        <taxon>Caerostris</taxon>
    </lineage>
</organism>
<accession>A0AAV4XRE6</accession>